<dbReference type="InterPro" id="IPR050708">
    <property type="entry name" value="T6SS_VgrG/RHS"/>
</dbReference>
<dbReference type="InterPro" id="IPR028244">
    <property type="entry name" value="T6SS_Rhs_Vgr_dom"/>
</dbReference>
<feature type="domain" description="DUF2345" evidence="5">
    <location>
        <begin position="439"/>
        <end position="583"/>
    </location>
</feature>
<dbReference type="EMBL" id="JACHHY010000025">
    <property type="protein sequence ID" value="MBB5020136.1"/>
    <property type="molecule type" value="Genomic_DNA"/>
</dbReference>
<evidence type="ECO:0000259" key="5">
    <source>
        <dbReference type="Pfam" id="PF10106"/>
    </source>
</evidence>
<evidence type="ECO:0000313" key="7">
    <source>
        <dbReference type="EMBL" id="MBB5020136.1"/>
    </source>
</evidence>
<evidence type="ECO:0000256" key="1">
    <source>
        <dbReference type="ARBA" id="ARBA00004613"/>
    </source>
</evidence>
<organism evidence="7 8">
    <name type="scientific">Chitinivorax tropicus</name>
    <dbReference type="NCBI Taxonomy" id="714531"/>
    <lineage>
        <taxon>Bacteria</taxon>
        <taxon>Pseudomonadati</taxon>
        <taxon>Pseudomonadota</taxon>
        <taxon>Betaproteobacteria</taxon>
        <taxon>Chitinivorax</taxon>
    </lineage>
</organism>
<dbReference type="SUPFAM" id="SSF69255">
    <property type="entry name" value="gp5 N-terminal domain-like"/>
    <property type="match status" value="1"/>
</dbReference>
<dbReference type="Pfam" id="PF10106">
    <property type="entry name" value="DUF2345"/>
    <property type="match status" value="1"/>
</dbReference>
<evidence type="ECO:0000256" key="2">
    <source>
        <dbReference type="ARBA" id="ARBA00005558"/>
    </source>
</evidence>
<dbReference type="Gene3D" id="2.30.110.50">
    <property type="match status" value="1"/>
</dbReference>
<reference evidence="7 8" key="1">
    <citation type="submission" date="2020-08" db="EMBL/GenBank/DDBJ databases">
        <title>Genomic Encyclopedia of Type Strains, Phase IV (KMG-IV): sequencing the most valuable type-strain genomes for metagenomic binning, comparative biology and taxonomic classification.</title>
        <authorList>
            <person name="Goeker M."/>
        </authorList>
    </citation>
    <scope>NUCLEOTIDE SEQUENCE [LARGE SCALE GENOMIC DNA]</scope>
    <source>
        <strain evidence="7 8">DSM 27165</strain>
    </source>
</reference>
<accession>A0A840MUV4</accession>
<dbReference type="InterPro" id="IPR017847">
    <property type="entry name" value="T6SS_RhsGE_Vgr_subset"/>
</dbReference>
<dbReference type="InterPro" id="IPR037026">
    <property type="entry name" value="Vgr_OB-fold_dom_sf"/>
</dbReference>
<dbReference type="InterPro" id="IPR006533">
    <property type="entry name" value="T6SS_Vgr_RhsGE"/>
</dbReference>
<keyword evidence="3" id="KW-0964">Secreted</keyword>
<feature type="domain" description="Gp5/Type VI secretion system Vgr protein OB-fold" evidence="4">
    <location>
        <begin position="221"/>
        <end position="266"/>
    </location>
</feature>
<dbReference type="GO" id="GO:0005576">
    <property type="term" value="C:extracellular region"/>
    <property type="evidence" value="ECO:0007669"/>
    <property type="project" value="UniProtKB-SubCell"/>
</dbReference>
<comment type="similarity">
    <text evidence="2">Belongs to the VgrG protein family.</text>
</comment>
<comment type="caution">
    <text evidence="7">The sequence shown here is derived from an EMBL/GenBank/DDBJ whole genome shotgun (WGS) entry which is preliminary data.</text>
</comment>
<feature type="non-terminal residue" evidence="7">
    <location>
        <position position="1"/>
    </location>
</feature>
<dbReference type="PANTHER" id="PTHR32305">
    <property type="match status" value="1"/>
</dbReference>
<name>A0A840MUV4_9PROT</name>
<dbReference type="Pfam" id="PF13296">
    <property type="entry name" value="T6SS_Vgr"/>
    <property type="match status" value="1"/>
</dbReference>
<dbReference type="Pfam" id="PF05954">
    <property type="entry name" value="Phage_GPD"/>
    <property type="match status" value="1"/>
</dbReference>
<protein>
    <submittedName>
        <fullName evidence="7">Type VI secretion system secreted protein VgrG</fullName>
    </submittedName>
</protein>
<gene>
    <name evidence="7" type="ORF">HNQ59_003450</name>
</gene>
<dbReference type="Pfam" id="PF04717">
    <property type="entry name" value="Phage_base_V"/>
    <property type="match status" value="1"/>
</dbReference>
<dbReference type="InterPro" id="IPR018769">
    <property type="entry name" value="VgrG2_DUF2345"/>
</dbReference>
<dbReference type="Gene3D" id="2.40.50.230">
    <property type="entry name" value="Gp5 N-terminal domain"/>
    <property type="match status" value="1"/>
</dbReference>
<dbReference type="Proteomes" id="UP000575898">
    <property type="component" value="Unassembled WGS sequence"/>
</dbReference>
<dbReference type="NCBIfam" id="TIGR01646">
    <property type="entry name" value="vgr_GE"/>
    <property type="match status" value="1"/>
</dbReference>
<dbReference type="Gene3D" id="4.10.220.110">
    <property type="match status" value="1"/>
</dbReference>
<keyword evidence="8" id="KW-1185">Reference proteome</keyword>
<feature type="domain" description="Putative type VI secretion system Rhs element associated Vgr" evidence="6">
    <location>
        <begin position="297"/>
        <end position="404"/>
    </location>
</feature>
<evidence type="ECO:0000256" key="3">
    <source>
        <dbReference type="ARBA" id="ARBA00022525"/>
    </source>
</evidence>
<dbReference type="SUPFAM" id="SSF69279">
    <property type="entry name" value="Phage tail proteins"/>
    <property type="match status" value="1"/>
</dbReference>
<dbReference type="RefSeq" id="WP_184041541.1">
    <property type="nucleotide sequence ID" value="NZ_JACHHY010000025.1"/>
</dbReference>
<dbReference type="InterPro" id="IPR006531">
    <property type="entry name" value="Gp5/Vgr_OB"/>
</dbReference>
<proteinExistence type="inferred from homology"/>
<comment type="subcellular location">
    <subcellularLocation>
        <location evidence="1">Secreted</location>
    </subcellularLocation>
</comment>
<evidence type="ECO:0000313" key="8">
    <source>
        <dbReference type="Proteomes" id="UP000575898"/>
    </source>
</evidence>
<evidence type="ECO:0000259" key="6">
    <source>
        <dbReference type="Pfam" id="PF13296"/>
    </source>
</evidence>
<sequence>RSLQPGAVSLQSYDFKAAGSAHSQLPTHHQYSAGSQTLVAALEDYDSPGNLYGADQADLDRYAKQRMEALEARAKQFTGCSSVPELQVGQWFELTEHAIHDQDEPANRQFAVLRVRHQGRNNFEDVFRQGLHTLFPVLADTEQPIYHNQLTAQRRQVPYRPWFDPHHHAGPTAPGPQIAIVVGPPGEEIHTDRWGRIKIQFPWQRPQDHRPADTGSGASHSDNSSCWLQVEQAISGAGWGARYLPRVGQAVVVDFLDGQIDRPIVRSVVHNAQHPAVEFSAQGSLPGNKTLSGFKSKEYRGGSYSELLFDDSTGQVRARLATTVGQSALNLGWLAHPRQDGRAQPRGNGAELRTDDSLALRSGKGMLISAFEQLRAEGPQLSRDETLRVMEECLKLFRQLGEYACKHQAQATQSEPHQQMQSYLKQWEEGNNTAPDRSGGGEPMVAMTAPSGLIFNTPQTVATHAGQNIDTVAQQHWQLAAGERIVANAGRGVSLFAQSEDMKLIAHQGRWLGQSQQADAHLEAAKNVKISASGGKVQVMASDEIMLVTGDGTFIRLGGGKITMGCSGTATIHAANHHWVGPATDSADLPQFDKGDVGRTPQLLHPLTQAGIPGVRYEITRNDGSVIHGVTDEQGRVAPIAHNAFENLRVRFMDSDD</sequence>
<dbReference type="NCBIfam" id="TIGR03361">
    <property type="entry name" value="VI_Rhs_Vgr"/>
    <property type="match status" value="1"/>
</dbReference>
<dbReference type="AlphaFoldDB" id="A0A840MUV4"/>
<evidence type="ECO:0000259" key="4">
    <source>
        <dbReference type="Pfam" id="PF04717"/>
    </source>
</evidence>
<dbReference type="PANTHER" id="PTHR32305:SF15">
    <property type="entry name" value="PROTEIN RHSA-RELATED"/>
    <property type="match status" value="1"/>
</dbReference>